<comment type="subcellular location">
    <subcellularLocation>
        <location evidence="1">Nucleus</location>
    </subcellularLocation>
</comment>
<reference evidence="7" key="1">
    <citation type="submission" date="2020-05" db="UniProtKB">
        <authorList>
            <consortium name="EnsemblMetazoa"/>
        </authorList>
    </citation>
    <scope>IDENTIFICATION</scope>
    <source>
        <strain evidence="7">SANGQUA</strain>
    </source>
</reference>
<name>A0A182WX40_ANOQN</name>
<keyword evidence="8" id="KW-1185">Reference proteome</keyword>
<accession>A0A182WX40</accession>
<feature type="domain" description="HAT C-terminal dimerisation" evidence="6">
    <location>
        <begin position="333"/>
        <end position="402"/>
    </location>
</feature>
<dbReference type="PANTHER" id="PTHR46481">
    <property type="entry name" value="ZINC FINGER BED DOMAIN-CONTAINING PROTEIN 4"/>
    <property type="match status" value="1"/>
</dbReference>
<dbReference type="GO" id="GO:0008270">
    <property type="term" value="F:zinc ion binding"/>
    <property type="evidence" value="ECO:0007669"/>
    <property type="project" value="UniProtKB-KW"/>
</dbReference>
<dbReference type="GO" id="GO:0046983">
    <property type="term" value="F:protein dimerization activity"/>
    <property type="evidence" value="ECO:0007669"/>
    <property type="project" value="InterPro"/>
</dbReference>
<dbReference type="PANTHER" id="PTHR46481:SF10">
    <property type="entry name" value="ZINC FINGER BED DOMAIN-CONTAINING PROTEIN 39"/>
    <property type="match status" value="1"/>
</dbReference>
<keyword evidence="4" id="KW-0862">Zinc</keyword>
<sequence length="423" mass="48512">MNLNRSNIVCHLGAAARKIRQELTTILKGKLLCLKIDYATRLGRHILGINIQYYCELQKDVVIYTIGMVELNNRHTGKFLKTKILEILSQYEILLQQIFTVTCDNGANMIAVVKNLQSDAQVMFNPLEDEENCSLPKHYLDLTEAIEKEFHQYITLVRCAVHTMQLSVVDVVKTFDGEIRKCTAVSNNCRKIMYKTEDFFNELGQQHSELDLTEQWDFIKEYVAAFEPVYISTKAMQAKHTSLNDFYLSWMKTILKSFIISTSEHIHLCKAKVQPSSSSLPSNAPNGTLNSSSDFDLYFTELYGGSLPEQNAEEIQTSANKILRQLISLDAEAHQNSHFDVWNFWLMRKSTHPELYEVATLLLSVPSNQVSVERAFSALGLVLSDKRTRMNDDTLENILLIKLNQPLLEKILPDLYEWNKEDI</sequence>
<evidence type="ECO:0000256" key="3">
    <source>
        <dbReference type="ARBA" id="ARBA00022771"/>
    </source>
</evidence>
<evidence type="ECO:0000313" key="7">
    <source>
        <dbReference type="EnsemblMetazoa" id="AQUA002100-PA"/>
    </source>
</evidence>
<dbReference type="Pfam" id="PF05699">
    <property type="entry name" value="Dimer_Tnp_hAT"/>
    <property type="match status" value="1"/>
</dbReference>
<keyword evidence="2" id="KW-0479">Metal-binding</keyword>
<dbReference type="STRING" id="34691.A0A182WX40"/>
<proteinExistence type="predicted"/>
<evidence type="ECO:0000256" key="4">
    <source>
        <dbReference type="ARBA" id="ARBA00022833"/>
    </source>
</evidence>
<evidence type="ECO:0000313" key="8">
    <source>
        <dbReference type="Proteomes" id="UP000076407"/>
    </source>
</evidence>
<dbReference type="InterPro" id="IPR052035">
    <property type="entry name" value="ZnF_BED_domain_contain"/>
</dbReference>
<dbReference type="GO" id="GO:0005634">
    <property type="term" value="C:nucleus"/>
    <property type="evidence" value="ECO:0007669"/>
    <property type="project" value="UniProtKB-SubCell"/>
</dbReference>
<evidence type="ECO:0000256" key="2">
    <source>
        <dbReference type="ARBA" id="ARBA00022723"/>
    </source>
</evidence>
<evidence type="ECO:0000256" key="5">
    <source>
        <dbReference type="ARBA" id="ARBA00023242"/>
    </source>
</evidence>
<dbReference type="InterPro" id="IPR008906">
    <property type="entry name" value="HATC_C_dom"/>
</dbReference>
<dbReference type="VEuPathDB" id="VectorBase:AQUA002100"/>
<organism evidence="7 8">
    <name type="scientific">Anopheles quadriannulatus</name>
    <name type="common">Mosquito</name>
    <dbReference type="NCBI Taxonomy" id="34691"/>
    <lineage>
        <taxon>Eukaryota</taxon>
        <taxon>Metazoa</taxon>
        <taxon>Ecdysozoa</taxon>
        <taxon>Arthropoda</taxon>
        <taxon>Hexapoda</taxon>
        <taxon>Insecta</taxon>
        <taxon>Pterygota</taxon>
        <taxon>Neoptera</taxon>
        <taxon>Endopterygota</taxon>
        <taxon>Diptera</taxon>
        <taxon>Nematocera</taxon>
        <taxon>Culicoidea</taxon>
        <taxon>Culicidae</taxon>
        <taxon>Anophelinae</taxon>
        <taxon>Anopheles</taxon>
    </lineage>
</organism>
<protein>
    <recommendedName>
        <fullName evidence="6">HAT C-terminal dimerisation domain-containing protein</fullName>
    </recommendedName>
</protein>
<evidence type="ECO:0000256" key="1">
    <source>
        <dbReference type="ARBA" id="ARBA00004123"/>
    </source>
</evidence>
<keyword evidence="5" id="KW-0539">Nucleus</keyword>
<dbReference type="Proteomes" id="UP000076407">
    <property type="component" value="Unassembled WGS sequence"/>
</dbReference>
<dbReference type="EnsemblMetazoa" id="AQUA002100-RA">
    <property type="protein sequence ID" value="AQUA002100-PA"/>
    <property type="gene ID" value="AQUA002100"/>
</dbReference>
<keyword evidence="3" id="KW-0863">Zinc-finger</keyword>
<dbReference type="SUPFAM" id="SSF53098">
    <property type="entry name" value="Ribonuclease H-like"/>
    <property type="match status" value="1"/>
</dbReference>
<evidence type="ECO:0000259" key="6">
    <source>
        <dbReference type="Pfam" id="PF05699"/>
    </source>
</evidence>
<dbReference type="InterPro" id="IPR012337">
    <property type="entry name" value="RNaseH-like_sf"/>
</dbReference>
<dbReference type="AlphaFoldDB" id="A0A182WX40"/>